<feature type="transmembrane region" description="Helical" evidence="1">
    <location>
        <begin position="18"/>
        <end position="36"/>
    </location>
</feature>
<evidence type="ECO:0000313" key="2">
    <source>
        <dbReference type="EMBL" id="GAA1908782.1"/>
    </source>
</evidence>
<sequence length="195" mass="21831">MHAPAGDTGFDWSALPEWLTAAGTLVAVGISVYLASRDGQRLKAERAEAAEDRAEFRRMQAQEAEQRMRRLASRVTLSSEGAYNDFGQRFRIYRVHNGGEEPITAVQITERPFVNGELSSTHHVIGNWPIIEGGGQRTIEGRKYEPNESPVVRPTERWVMFGDGLGQRWIRDEFGKLRLASEDPATPGGPMFFTL</sequence>
<dbReference type="EMBL" id="BAAALV010000002">
    <property type="protein sequence ID" value="GAA1908782.1"/>
    <property type="molecule type" value="Genomic_DNA"/>
</dbReference>
<name>A0ABN2P0A4_9MICC</name>
<evidence type="ECO:0000256" key="1">
    <source>
        <dbReference type="SAM" id="Phobius"/>
    </source>
</evidence>
<keyword evidence="1" id="KW-0812">Transmembrane</keyword>
<evidence type="ECO:0000313" key="3">
    <source>
        <dbReference type="Proteomes" id="UP001500784"/>
    </source>
</evidence>
<protein>
    <submittedName>
        <fullName evidence="2">Uncharacterized protein</fullName>
    </submittedName>
</protein>
<keyword evidence="1" id="KW-0472">Membrane</keyword>
<dbReference type="Proteomes" id="UP001500784">
    <property type="component" value="Unassembled WGS sequence"/>
</dbReference>
<comment type="caution">
    <text evidence="2">The sequence shown here is derived from an EMBL/GenBank/DDBJ whole genome shotgun (WGS) entry which is preliminary data.</text>
</comment>
<reference evidence="2 3" key="1">
    <citation type="journal article" date="2019" name="Int. J. Syst. Evol. Microbiol.">
        <title>The Global Catalogue of Microorganisms (GCM) 10K type strain sequencing project: providing services to taxonomists for standard genome sequencing and annotation.</title>
        <authorList>
            <consortium name="The Broad Institute Genomics Platform"/>
            <consortium name="The Broad Institute Genome Sequencing Center for Infectious Disease"/>
            <person name="Wu L."/>
            <person name="Ma J."/>
        </authorList>
    </citation>
    <scope>NUCLEOTIDE SEQUENCE [LARGE SCALE GENOMIC DNA]</scope>
    <source>
        <strain evidence="2 3">JCM 13316</strain>
    </source>
</reference>
<keyword evidence="1" id="KW-1133">Transmembrane helix</keyword>
<proteinExistence type="predicted"/>
<keyword evidence="3" id="KW-1185">Reference proteome</keyword>
<organism evidence="2 3">
    <name type="scientific">Arthrobacter gandavensis</name>
    <dbReference type="NCBI Taxonomy" id="169960"/>
    <lineage>
        <taxon>Bacteria</taxon>
        <taxon>Bacillati</taxon>
        <taxon>Actinomycetota</taxon>
        <taxon>Actinomycetes</taxon>
        <taxon>Micrococcales</taxon>
        <taxon>Micrococcaceae</taxon>
        <taxon>Arthrobacter</taxon>
    </lineage>
</organism>
<gene>
    <name evidence="2" type="ORF">GCM10009688_11420</name>
</gene>
<accession>A0ABN2P0A4</accession>